<evidence type="ECO:0000256" key="1">
    <source>
        <dbReference type="SAM" id="MobiDB-lite"/>
    </source>
</evidence>
<accession>A0ABN9UI17</accession>
<dbReference type="Proteomes" id="UP001189429">
    <property type="component" value="Unassembled WGS sequence"/>
</dbReference>
<protein>
    <submittedName>
        <fullName evidence="2">Uncharacterized protein</fullName>
    </submittedName>
</protein>
<comment type="caution">
    <text evidence="2">The sequence shown here is derived from an EMBL/GenBank/DDBJ whole genome shotgun (WGS) entry which is preliminary data.</text>
</comment>
<sequence>MGKMDDRTHSLMMRGGFEYDKKRDRYFMRGEAEWDKEKRIEKGRKQFAVPASSVEEFLKAEEVMVDKILEKAKAKAAKAGASAVADAGDAGDAPPKKKQKVEEEAAEDDE</sequence>
<evidence type="ECO:0000313" key="3">
    <source>
        <dbReference type="Proteomes" id="UP001189429"/>
    </source>
</evidence>
<gene>
    <name evidence="2" type="ORF">PCOR1329_LOCUS48722</name>
</gene>
<feature type="compositionally biased region" description="Low complexity" evidence="1">
    <location>
        <begin position="79"/>
        <end position="93"/>
    </location>
</feature>
<dbReference type="EMBL" id="CAUYUJ010015890">
    <property type="protein sequence ID" value="CAK0859307.1"/>
    <property type="molecule type" value="Genomic_DNA"/>
</dbReference>
<organism evidence="2 3">
    <name type="scientific">Prorocentrum cordatum</name>
    <dbReference type="NCBI Taxonomy" id="2364126"/>
    <lineage>
        <taxon>Eukaryota</taxon>
        <taxon>Sar</taxon>
        <taxon>Alveolata</taxon>
        <taxon>Dinophyceae</taxon>
        <taxon>Prorocentrales</taxon>
        <taxon>Prorocentraceae</taxon>
        <taxon>Prorocentrum</taxon>
    </lineage>
</organism>
<keyword evidence="3" id="KW-1185">Reference proteome</keyword>
<evidence type="ECO:0000313" key="2">
    <source>
        <dbReference type="EMBL" id="CAK0859307.1"/>
    </source>
</evidence>
<proteinExistence type="predicted"/>
<name>A0ABN9UI17_9DINO</name>
<reference evidence="2" key="1">
    <citation type="submission" date="2023-10" db="EMBL/GenBank/DDBJ databases">
        <authorList>
            <person name="Chen Y."/>
            <person name="Shah S."/>
            <person name="Dougan E. K."/>
            <person name="Thang M."/>
            <person name="Chan C."/>
        </authorList>
    </citation>
    <scope>NUCLEOTIDE SEQUENCE [LARGE SCALE GENOMIC DNA]</scope>
</reference>
<feature type="region of interest" description="Disordered" evidence="1">
    <location>
        <begin position="79"/>
        <end position="110"/>
    </location>
</feature>